<comment type="caution">
    <text evidence="2">The sequence shown here is derived from an EMBL/GenBank/DDBJ whole genome shotgun (WGS) entry which is preliminary data.</text>
</comment>
<reference evidence="2 3" key="1">
    <citation type="submission" date="2021-06" db="EMBL/GenBank/DDBJ databases">
        <title>Caerostris darwini draft genome.</title>
        <authorList>
            <person name="Kono N."/>
            <person name="Arakawa K."/>
        </authorList>
    </citation>
    <scope>NUCLEOTIDE SEQUENCE [LARGE SCALE GENOMIC DNA]</scope>
</reference>
<feature type="region of interest" description="Disordered" evidence="1">
    <location>
        <begin position="54"/>
        <end position="85"/>
    </location>
</feature>
<feature type="compositionally biased region" description="Polar residues" evidence="1">
    <location>
        <begin position="54"/>
        <end position="71"/>
    </location>
</feature>
<evidence type="ECO:0000256" key="1">
    <source>
        <dbReference type="SAM" id="MobiDB-lite"/>
    </source>
</evidence>
<keyword evidence="3" id="KW-1185">Reference proteome</keyword>
<gene>
    <name evidence="2" type="ORF">CDAR_192021</name>
</gene>
<protein>
    <submittedName>
        <fullName evidence="2">Uncharacterized protein</fullName>
    </submittedName>
</protein>
<evidence type="ECO:0000313" key="3">
    <source>
        <dbReference type="Proteomes" id="UP001054837"/>
    </source>
</evidence>
<dbReference type="AlphaFoldDB" id="A0AAV4NSE2"/>
<accession>A0AAV4NSE2</accession>
<proteinExistence type="predicted"/>
<evidence type="ECO:0000313" key="2">
    <source>
        <dbReference type="EMBL" id="GIX86576.1"/>
    </source>
</evidence>
<dbReference type="EMBL" id="BPLQ01001900">
    <property type="protein sequence ID" value="GIX86576.1"/>
    <property type="molecule type" value="Genomic_DNA"/>
</dbReference>
<sequence length="85" mass="9629">MTQDLPFATIMYIQRTLKVHGLLLFTDCGDNGEMTLTVDTRPNTHTFATLHSHDQLLTQPSPNDENISCSDSPLEYSVSSQRKRF</sequence>
<dbReference type="Proteomes" id="UP001054837">
    <property type="component" value="Unassembled WGS sequence"/>
</dbReference>
<organism evidence="2 3">
    <name type="scientific">Caerostris darwini</name>
    <dbReference type="NCBI Taxonomy" id="1538125"/>
    <lineage>
        <taxon>Eukaryota</taxon>
        <taxon>Metazoa</taxon>
        <taxon>Ecdysozoa</taxon>
        <taxon>Arthropoda</taxon>
        <taxon>Chelicerata</taxon>
        <taxon>Arachnida</taxon>
        <taxon>Araneae</taxon>
        <taxon>Araneomorphae</taxon>
        <taxon>Entelegynae</taxon>
        <taxon>Araneoidea</taxon>
        <taxon>Araneidae</taxon>
        <taxon>Caerostris</taxon>
    </lineage>
</organism>
<name>A0AAV4NSE2_9ARAC</name>